<name>A0A0F9PDH5_9ZZZZ</name>
<protein>
    <submittedName>
        <fullName evidence="1">Uncharacterized protein</fullName>
    </submittedName>
</protein>
<proteinExistence type="predicted"/>
<organism evidence="1">
    <name type="scientific">marine sediment metagenome</name>
    <dbReference type="NCBI Taxonomy" id="412755"/>
    <lineage>
        <taxon>unclassified sequences</taxon>
        <taxon>metagenomes</taxon>
        <taxon>ecological metagenomes</taxon>
    </lineage>
</organism>
<evidence type="ECO:0000313" key="1">
    <source>
        <dbReference type="EMBL" id="KKN29845.1"/>
    </source>
</evidence>
<gene>
    <name evidence="1" type="ORF">LCGC14_0840130</name>
</gene>
<comment type="caution">
    <text evidence="1">The sequence shown here is derived from an EMBL/GenBank/DDBJ whole genome shotgun (WGS) entry which is preliminary data.</text>
</comment>
<dbReference type="AlphaFoldDB" id="A0A0F9PDH5"/>
<dbReference type="EMBL" id="LAZR01002454">
    <property type="protein sequence ID" value="KKN29845.1"/>
    <property type="molecule type" value="Genomic_DNA"/>
</dbReference>
<sequence>MLLLSRGFTFEDTRDSISDKIEAKDFGPVGKRLFEIERLHVTLAILELVGQHERTHDGPISFEELRRTLSRNKGLTGLINEKVLQTRVRGLVDTNALDFEESERI</sequence>
<reference evidence="1" key="1">
    <citation type="journal article" date="2015" name="Nature">
        <title>Complex archaea that bridge the gap between prokaryotes and eukaryotes.</title>
        <authorList>
            <person name="Spang A."/>
            <person name="Saw J.H."/>
            <person name="Jorgensen S.L."/>
            <person name="Zaremba-Niedzwiedzka K."/>
            <person name="Martijn J."/>
            <person name="Lind A.E."/>
            <person name="van Eijk R."/>
            <person name="Schleper C."/>
            <person name="Guy L."/>
            <person name="Ettema T.J."/>
        </authorList>
    </citation>
    <scope>NUCLEOTIDE SEQUENCE</scope>
</reference>
<accession>A0A0F9PDH5</accession>